<dbReference type="GO" id="GO:0046653">
    <property type="term" value="P:tetrahydrofolate metabolic process"/>
    <property type="evidence" value="ECO:0007669"/>
    <property type="project" value="InterPro"/>
</dbReference>
<dbReference type="InterPro" id="IPR006279">
    <property type="entry name" value="SoxD"/>
</dbReference>
<dbReference type="Gene3D" id="3.30.2270.10">
    <property type="entry name" value="Folate-binding superfamily"/>
    <property type="match status" value="1"/>
</dbReference>
<protein>
    <recommendedName>
        <fullName evidence="2">Sarcosine oxidase subunit delta</fullName>
    </recommendedName>
</protein>
<dbReference type="InterPro" id="IPR038561">
    <property type="entry name" value="SoxD_sf"/>
</dbReference>
<evidence type="ECO:0000313" key="1">
    <source>
        <dbReference type="EMBL" id="SVC35240.1"/>
    </source>
</evidence>
<reference evidence="1" key="1">
    <citation type="submission" date="2018-05" db="EMBL/GenBank/DDBJ databases">
        <authorList>
            <person name="Lanie J.A."/>
            <person name="Ng W.-L."/>
            <person name="Kazmierczak K.M."/>
            <person name="Andrzejewski T.M."/>
            <person name="Davidsen T.M."/>
            <person name="Wayne K.J."/>
            <person name="Tettelin H."/>
            <person name="Glass J.I."/>
            <person name="Rusch D."/>
            <person name="Podicherti R."/>
            <person name="Tsui H.-C.T."/>
            <person name="Winkler M.E."/>
        </authorList>
    </citation>
    <scope>NUCLEOTIDE SEQUENCE</scope>
</reference>
<dbReference type="EMBL" id="UINC01086614">
    <property type="protein sequence ID" value="SVC35240.1"/>
    <property type="molecule type" value="Genomic_DNA"/>
</dbReference>
<organism evidence="1">
    <name type="scientific">marine metagenome</name>
    <dbReference type="NCBI Taxonomy" id="408172"/>
    <lineage>
        <taxon>unclassified sequences</taxon>
        <taxon>metagenomes</taxon>
        <taxon>ecological metagenomes</taxon>
    </lineage>
</organism>
<dbReference type="AlphaFoldDB" id="A0A382LF15"/>
<gene>
    <name evidence="1" type="ORF">METZ01_LOCUS288094</name>
</gene>
<proteinExistence type="predicted"/>
<dbReference type="Pfam" id="PF04267">
    <property type="entry name" value="SoxD"/>
    <property type="match status" value="1"/>
</dbReference>
<name>A0A382LF15_9ZZZZ</name>
<evidence type="ECO:0008006" key="2">
    <source>
        <dbReference type="Google" id="ProtNLM"/>
    </source>
</evidence>
<dbReference type="GO" id="GO:0008115">
    <property type="term" value="F:sarcosine oxidase activity"/>
    <property type="evidence" value="ECO:0007669"/>
    <property type="project" value="InterPro"/>
</dbReference>
<sequence length="78" mass="9307">MRSQNEFAYGGDATVKRPELNKEVSDKEWDTFVYLRKSPRGKHLELWHHISGCRQWFKVQRDTVTHEIFKTAEISEDI</sequence>
<accession>A0A382LF15</accession>